<name>A0A7R9DCK0_TIMPO</name>
<organism evidence="1">
    <name type="scientific">Timema poppense</name>
    <name type="common">Walking stick</name>
    <dbReference type="NCBI Taxonomy" id="170557"/>
    <lineage>
        <taxon>Eukaryota</taxon>
        <taxon>Metazoa</taxon>
        <taxon>Ecdysozoa</taxon>
        <taxon>Arthropoda</taxon>
        <taxon>Hexapoda</taxon>
        <taxon>Insecta</taxon>
        <taxon>Pterygota</taxon>
        <taxon>Neoptera</taxon>
        <taxon>Polyneoptera</taxon>
        <taxon>Phasmatodea</taxon>
        <taxon>Timematodea</taxon>
        <taxon>Timematoidea</taxon>
        <taxon>Timematidae</taxon>
        <taxon>Timema</taxon>
    </lineage>
</organism>
<protein>
    <submittedName>
        <fullName evidence="1">Uncharacterized protein</fullName>
    </submittedName>
</protein>
<reference evidence="1" key="1">
    <citation type="submission" date="2020-11" db="EMBL/GenBank/DDBJ databases">
        <authorList>
            <person name="Tran Van P."/>
        </authorList>
    </citation>
    <scope>NUCLEOTIDE SEQUENCE</scope>
</reference>
<dbReference type="EMBL" id="OD005278">
    <property type="protein sequence ID" value="CAD7411307.1"/>
    <property type="molecule type" value="Genomic_DNA"/>
</dbReference>
<sequence>MAAITNDCRRQGLYLNHYCVSLPSQGGIEGDERKVQSLCSFYELVAWEFAQHFVRGHVINNNSSVMNTVPTQGNETRVPGADFAASLKLGQQNNP</sequence>
<gene>
    <name evidence="1" type="ORF">TPSB3V08_LOCUS7809</name>
</gene>
<accession>A0A7R9DCK0</accession>
<evidence type="ECO:0000313" key="1">
    <source>
        <dbReference type="EMBL" id="CAD7411307.1"/>
    </source>
</evidence>
<dbReference type="AlphaFoldDB" id="A0A7R9DCK0"/>
<proteinExistence type="predicted"/>